<dbReference type="OrthoDB" id="594804at2759"/>
<dbReference type="AlphaFoldDB" id="A0A1R3GA32"/>
<organism evidence="2 3">
    <name type="scientific">Corchorus capsularis</name>
    <name type="common">Jute</name>
    <dbReference type="NCBI Taxonomy" id="210143"/>
    <lineage>
        <taxon>Eukaryota</taxon>
        <taxon>Viridiplantae</taxon>
        <taxon>Streptophyta</taxon>
        <taxon>Embryophyta</taxon>
        <taxon>Tracheophyta</taxon>
        <taxon>Spermatophyta</taxon>
        <taxon>Magnoliopsida</taxon>
        <taxon>eudicotyledons</taxon>
        <taxon>Gunneridae</taxon>
        <taxon>Pentapetalae</taxon>
        <taxon>rosids</taxon>
        <taxon>malvids</taxon>
        <taxon>Malvales</taxon>
        <taxon>Malvaceae</taxon>
        <taxon>Grewioideae</taxon>
        <taxon>Apeibeae</taxon>
        <taxon>Corchorus</taxon>
    </lineage>
</organism>
<dbReference type="Pfam" id="PF08387">
    <property type="entry name" value="FBD"/>
    <property type="match status" value="1"/>
</dbReference>
<keyword evidence="3" id="KW-1185">Reference proteome</keyword>
<evidence type="ECO:0000313" key="2">
    <source>
        <dbReference type="EMBL" id="OMO54958.1"/>
    </source>
</evidence>
<gene>
    <name evidence="2" type="ORF">CCACVL1_27449</name>
</gene>
<evidence type="ECO:0000259" key="1">
    <source>
        <dbReference type="SMART" id="SM00579"/>
    </source>
</evidence>
<proteinExistence type="predicted"/>
<sequence length="114" mass="12765">MGYMDFACRGLLNMLQNSPHLESLHLLQGVRLSTNSEEVDKVFDPVPACFLTHLKTVKLSKFNGTEEELRAVKGLLQIAGVLEKLWLNSNDETRILDLFSTLPAGLLKCNVAFF</sequence>
<protein>
    <submittedName>
        <fullName evidence="2">F-box/LRR-repeat protein</fullName>
    </submittedName>
</protein>
<dbReference type="SMART" id="SM00579">
    <property type="entry name" value="FBD"/>
    <property type="match status" value="1"/>
</dbReference>
<name>A0A1R3GA32_COCAP</name>
<reference evidence="2 3" key="1">
    <citation type="submission" date="2013-09" db="EMBL/GenBank/DDBJ databases">
        <title>Corchorus capsularis genome sequencing.</title>
        <authorList>
            <person name="Alam M."/>
            <person name="Haque M.S."/>
            <person name="Islam M.S."/>
            <person name="Emdad E.M."/>
            <person name="Islam M.M."/>
            <person name="Ahmed B."/>
            <person name="Halim A."/>
            <person name="Hossen Q.M.M."/>
            <person name="Hossain M.Z."/>
            <person name="Ahmed R."/>
            <person name="Khan M.M."/>
            <person name="Islam R."/>
            <person name="Rashid M.M."/>
            <person name="Khan S.A."/>
            <person name="Rahman M.S."/>
            <person name="Alam M."/>
        </authorList>
    </citation>
    <scope>NUCLEOTIDE SEQUENCE [LARGE SCALE GENOMIC DNA]</scope>
    <source>
        <strain evidence="3">cv. CVL-1</strain>
        <tissue evidence="2">Whole seedling</tissue>
    </source>
</reference>
<accession>A0A1R3GA32</accession>
<dbReference type="EMBL" id="AWWV01014821">
    <property type="protein sequence ID" value="OMO54958.1"/>
    <property type="molecule type" value="Genomic_DNA"/>
</dbReference>
<comment type="caution">
    <text evidence="2">The sequence shown here is derived from an EMBL/GenBank/DDBJ whole genome shotgun (WGS) entry which is preliminary data.</text>
</comment>
<feature type="domain" description="FBD" evidence="1">
    <location>
        <begin position="48"/>
        <end position="114"/>
    </location>
</feature>
<dbReference type="SUPFAM" id="SSF52047">
    <property type="entry name" value="RNI-like"/>
    <property type="match status" value="1"/>
</dbReference>
<dbReference type="Gramene" id="OMO54958">
    <property type="protein sequence ID" value="OMO54958"/>
    <property type="gene ID" value="CCACVL1_27449"/>
</dbReference>
<evidence type="ECO:0000313" key="3">
    <source>
        <dbReference type="Proteomes" id="UP000188268"/>
    </source>
</evidence>
<dbReference type="OMA" id="KCNVAFF"/>
<dbReference type="Proteomes" id="UP000188268">
    <property type="component" value="Unassembled WGS sequence"/>
</dbReference>
<dbReference type="InterPro" id="IPR006566">
    <property type="entry name" value="FBD"/>
</dbReference>